<comment type="caution">
    <text evidence="1">The sequence shown here is derived from an EMBL/GenBank/DDBJ whole genome shotgun (WGS) entry which is preliminary data.</text>
</comment>
<gene>
    <name evidence="1" type="ORF">GCM10022380_04890</name>
</gene>
<organism evidence="1 2">
    <name type="scientific">Amycolatopsis tucumanensis</name>
    <dbReference type="NCBI Taxonomy" id="401106"/>
    <lineage>
        <taxon>Bacteria</taxon>
        <taxon>Bacillati</taxon>
        <taxon>Actinomycetota</taxon>
        <taxon>Actinomycetes</taxon>
        <taxon>Pseudonocardiales</taxon>
        <taxon>Pseudonocardiaceae</taxon>
        <taxon>Amycolatopsis</taxon>
    </lineage>
</organism>
<name>A0ABP7HGR0_9PSEU</name>
<dbReference type="EMBL" id="BAABCM010000001">
    <property type="protein sequence ID" value="GAA3791364.1"/>
    <property type="molecule type" value="Genomic_DNA"/>
</dbReference>
<dbReference type="RefSeq" id="WP_237336681.1">
    <property type="nucleotide sequence ID" value="NZ_BAABCM010000001.1"/>
</dbReference>
<proteinExistence type="predicted"/>
<reference evidence="2" key="1">
    <citation type="journal article" date="2019" name="Int. J. Syst. Evol. Microbiol.">
        <title>The Global Catalogue of Microorganisms (GCM) 10K type strain sequencing project: providing services to taxonomists for standard genome sequencing and annotation.</title>
        <authorList>
            <consortium name="The Broad Institute Genomics Platform"/>
            <consortium name="The Broad Institute Genome Sequencing Center for Infectious Disease"/>
            <person name="Wu L."/>
            <person name="Ma J."/>
        </authorList>
    </citation>
    <scope>NUCLEOTIDE SEQUENCE [LARGE SCALE GENOMIC DNA]</scope>
    <source>
        <strain evidence="2">JCM 17017</strain>
    </source>
</reference>
<accession>A0ABP7HGR0</accession>
<sequence length="100" mass="10749">MTRGGVAPTAEVRQVDLILVWDRWSGWAHLATHQRGSSDQPRFAGIVHLPTADAAAVRVRLARAGFEVHSEYSVDDQLLEFRLATSASSPAAVPAAGAWS</sequence>
<evidence type="ECO:0000313" key="2">
    <source>
        <dbReference type="Proteomes" id="UP001501624"/>
    </source>
</evidence>
<evidence type="ECO:0000313" key="1">
    <source>
        <dbReference type="EMBL" id="GAA3791364.1"/>
    </source>
</evidence>
<protein>
    <recommendedName>
        <fullName evidence="3">Glyoxalase-like domain-containing protein</fullName>
    </recommendedName>
</protein>
<keyword evidence="2" id="KW-1185">Reference proteome</keyword>
<evidence type="ECO:0008006" key="3">
    <source>
        <dbReference type="Google" id="ProtNLM"/>
    </source>
</evidence>
<dbReference type="Proteomes" id="UP001501624">
    <property type="component" value="Unassembled WGS sequence"/>
</dbReference>